<evidence type="ECO:0000256" key="1">
    <source>
        <dbReference type="SAM" id="MobiDB-lite"/>
    </source>
</evidence>
<gene>
    <name evidence="2" type="ORF">PtA15_5A268</name>
</gene>
<feature type="compositionally biased region" description="Polar residues" evidence="1">
    <location>
        <begin position="102"/>
        <end position="115"/>
    </location>
</feature>
<dbReference type="EMBL" id="CP110425">
    <property type="protein sequence ID" value="WAQ84695.1"/>
    <property type="molecule type" value="Genomic_DNA"/>
</dbReference>
<feature type="region of interest" description="Disordered" evidence="1">
    <location>
        <begin position="1"/>
        <end position="132"/>
    </location>
</feature>
<protein>
    <submittedName>
        <fullName evidence="2">Uncharacterized protein</fullName>
    </submittedName>
</protein>
<keyword evidence="3" id="KW-1185">Reference proteome</keyword>
<dbReference type="RefSeq" id="XP_053020250.1">
    <property type="nucleotide sequence ID" value="XM_053169010.1"/>
</dbReference>
<dbReference type="Proteomes" id="UP001164743">
    <property type="component" value="Chromosome 5A"/>
</dbReference>
<feature type="compositionally biased region" description="Basic and acidic residues" evidence="1">
    <location>
        <begin position="207"/>
        <end position="218"/>
    </location>
</feature>
<reference evidence="2" key="1">
    <citation type="submission" date="2022-10" db="EMBL/GenBank/DDBJ databases">
        <title>Puccinia triticina Genome sequencing and assembly.</title>
        <authorList>
            <person name="Li C."/>
        </authorList>
    </citation>
    <scope>NUCLEOTIDE SEQUENCE</scope>
    <source>
        <strain evidence="2">Pt15</strain>
    </source>
</reference>
<organism evidence="2 3">
    <name type="scientific">Puccinia triticina</name>
    <dbReference type="NCBI Taxonomy" id="208348"/>
    <lineage>
        <taxon>Eukaryota</taxon>
        <taxon>Fungi</taxon>
        <taxon>Dikarya</taxon>
        <taxon>Basidiomycota</taxon>
        <taxon>Pucciniomycotina</taxon>
        <taxon>Pucciniomycetes</taxon>
        <taxon>Pucciniales</taxon>
        <taxon>Pucciniaceae</taxon>
        <taxon>Puccinia</taxon>
    </lineage>
</organism>
<name>A0ABY7CLK7_9BASI</name>
<dbReference type="GeneID" id="77809905"/>
<feature type="compositionally biased region" description="Basic and acidic residues" evidence="1">
    <location>
        <begin position="48"/>
        <end position="92"/>
    </location>
</feature>
<evidence type="ECO:0000313" key="2">
    <source>
        <dbReference type="EMBL" id="WAQ84695.1"/>
    </source>
</evidence>
<sequence>MGYSSGHGWGSEIWSQRSDGDLSGFYQEEAEDCSHGSEEEFSTNQYEITERDFAEFRQNEEDRRKDLKEEKSTKDNGLRLKRSESFEKDQNKSKRQKLVTAPSISDSVDMGSNSKMDIDVRPPVAGEDCNSTTGKRAVVANADIPQTFEEVNNAKRQKLVAVPSTSDSVGISSNPKIDIAIGSPVAAEEYSSTAENRAALVNPHIAKSSEQERGDAKRQTSLPAIPLNDRDCTESNAKIDIDLNSSVAGEDFPSTTENRAALLNADIPKSTDQERGGPKRQKSLIAISINNPHWMEYNAKIDIDMRPPAAGENCNPNAENSAALVNADMPKSPEQEHQNVARQRLLPALSINNSFGMGSAKIDIEIRSQKNT</sequence>
<accession>A0ABY7CLK7</accession>
<proteinExistence type="predicted"/>
<evidence type="ECO:0000313" key="3">
    <source>
        <dbReference type="Proteomes" id="UP001164743"/>
    </source>
</evidence>
<feature type="region of interest" description="Disordered" evidence="1">
    <location>
        <begin position="206"/>
        <end position="230"/>
    </location>
</feature>